<accession>A0A1R3JQC7</accession>
<keyword evidence="4" id="KW-1185">Reference proteome</keyword>
<protein>
    <submittedName>
        <fullName evidence="3">C1-like protein</fullName>
    </submittedName>
</protein>
<dbReference type="InterPro" id="IPR053192">
    <property type="entry name" value="Vacuole_Formation_Reg"/>
</dbReference>
<feature type="domain" description="DC1" evidence="2">
    <location>
        <begin position="121"/>
        <end position="165"/>
    </location>
</feature>
<organism evidence="3 4">
    <name type="scientific">Corchorus olitorius</name>
    <dbReference type="NCBI Taxonomy" id="93759"/>
    <lineage>
        <taxon>Eukaryota</taxon>
        <taxon>Viridiplantae</taxon>
        <taxon>Streptophyta</taxon>
        <taxon>Embryophyta</taxon>
        <taxon>Tracheophyta</taxon>
        <taxon>Spermatophyta</taxon>
        <taxon>Magnoliopsida</taxon>
        <taxon>eudicotyledons</taxon>
        <taxon>Gunneridae</taxon>
        <taxon>Pentapetalae</taxon>
        <taxon>rosids</taxon>
        <taxon>malvids</taxon>
        <taxon>Malvales</taxon>
        <taxon>Malvaceae</taxon>
        <taxon>Grewioideae</taxon>
        <taxon>Apeibeae</taxon>
        <taxon>Corchorus</taxon>
    </lineage>
</organism>
<dbReference type="Pfam" id="PF03107">
    <property type="entry name" value="C1_2"/>
    <property type="match status" value="2"/>
</dbReference>
<dbReference type="PANTHER" id="PTHR32410:SF216">
    <property type="entry name" value="PHORBOL-ESTER_DAG-TYPE DOMAIN-CONTAINING PROTEIN"/>
    <property type="match status" value="1"/>
</dbReference>
<dbReference type="OrthoDB" id="988888at2759"/>
<dbReference type="Proteomes" id="UP000187203">
    <property type="component" value="Unassembled WGS sequence"/>
</dbReference>
<proteinExistence type="predicted"/>
<feature type="domain" description="DC1" evidence="2">
    <location>
        <begin position="187"/>
        <end position="236"/>
    </location>
</feature>
<evidence type="ECO:0000259" key="2">
    <source>
        <dbReference type="Pfam" id="PF03107"/>
    </source>
</evidence>
<evidence type="ECO:0000313" key="4">
    <source>
        <dbReference type="Proteomes" id="UP000187203"/>
    </source>
</evidence>
<gene>
    <name evidence="3" type="ORF">COLO4_14942</name>
</gene>
<evidence type="ECO:0000313" key="3">
    <source>
        <dbReference type="EMBL" id="OMO96951.1"/>
    </source>
</evidence>
<dbReference type="InterPro" id="IPR046349">
    <property type="entry name" value="C1-like_sf"/>
</dbReference>
<sequence length="298" mass="34624">MEIKHFSHEHPLVLVEEHSHESDGDHQKACCSGCGELVSVDLHIKCALLSYNIAEKKIGELQHISRIDPLISMENCNEELQKAECFVCWKPLLGSTYLSPDCGFYLHERCVDLPAEINLLWHPQHSLALQFNSERLPCSICRVETQRRGFVYCCSHCEFVLDFECSRRCITVHKDCISLPRIIKFYRHPHRLLHTYFLDQHEFEMWECRVCREEVKKEYGGYFYSKCKFIVHAKCATEDAESYFEVDSVETDDEEEADSMENGKHLCYQHVLALMGEEGEIENDNNKRCNGCTLSITS</sequence>
<dbReference type="AlphaFoldDB" id="A0A1R3JQC7"/>
<reference evidence="4" key="1">
    <citation type="submission" date="2013-09" db="EMBL/GenBank/DDBJ databases">
        <title>Corchorus olitorius genome sequencing.</title>
        <authorList>
            <person name="Alam M."/>
            <person name="Haque M.S."/>
            <person name="Islam M.S."/>
            <person name="Emdad E.M."/>
            <person name="Islam M.M."/>
            <person name="Ahmed B."/>
            <person name="Halim A."/>
            <person name="Hossen Q.M.M."/>
            <person name="Hossain M.Z."/>
            <person name="Ahmed R."/>
            <person name="Khan M.M."/>
            <person name="Islam R."/>
            <person name="Rashid M.M."/>
            <person name="Khan S.A."/>
            <person name="Rahman M.S."/>
            <person name="Alam M."/>
            <person name="Yahiya A.S."/>
            <person name="Khan M.S."/>
            <person name="Azam M.S."/>
            <person name="Haque T."/>
            <person name="Lashkar M.Z.H."/>
            <person name="Akhand A.I."/>
            <person name="Morshed G."/>
            <person name="Roy S."/>
            <person name="Uddin K.S."/>
            <person name="Rabeya T."/>
            <person name="Hossain A.S."/>
            <person name="Chowdhury A."/>
            <person name="Snigdha A.R."/>
            <person name="Mortoza M.S."/>
            <person name="Matin S.A."/>
            <person name="Hoque S.M.E."/>
            <person name="Islam M.K."/>
            <person name="Roy D.K."/>
            <person name="Haider R."/>
            <person name="Moosa M.M."/>
            <person name="Elias S.M."/>
            <person name="Hasan A.M."/>
            <person name="Jahan S."/>
            <person name="Shafiuddin M."/>
            <person name="Mahmood N."/>
            <person name="Shommy N.S."/>
        </authorList>
    </citation>
    <scope>NUCLEOTIDE SEQUENCE [LARGE SCALE GENOMIC DNA]</scope>
    <source>
        <strain evidence="4">cv. O-4</strain>
    </source>
</reference>
<evidence type="ECO:0000256" key="1">
    <source>
        <dbReference type="ARBA" id="ARBA00022737"/>
    </source>
</evidence>
<dbReference type="STRING" id="93759.A0A1R3JQC7"/>
<dbReference type="EMBL" id="AWUE01015534">
    <property type="protein sequence ID" value="OMO96951.1"/>
    <property type="molecule type" value="Genomic_DNA"/>
</dbReference>
<keyword evidence="1" id="KW-0677">Repeat</keyword>
<name>A0A1R3JQC7_9ROSI</name>
<dbReference type="PANTHER" id="PTHR32410">
    <property type="entry name" value="CYSTEINE/HISTIDINE-RICH C1 DOMAIN FAMILY PROTEIN"/>
    <property type="match status" value="1"/>
</dbReference>
<dbReference type="SUPFAM" id="SSF57889">
    <property type="entry name" value="Cysteine-rich domain"/>
    <property type="match status" value="2"/>
</dbReference>
<dbReference type="InterPro" id="IPR004146">
    <property type="entry name" value="DC1"/>
</dbReference>
<comment type="caution">
    <text evidence="3">The sequence shown here is derived from an EMBL/GenBank/DDBJ whole genome shotgun (WGS) entry which is preliminary data.</text>
</comment>